<comment type="caution">
    <text evidence="9">The sequence shown here is derived from an EMBL/GenBank/DDBJ whole genome shotgun (WGS) entry which is preliminary data.</text>
</comment>
<keyword evidence="7" id="KW-1133">Transmembrane helix</keyword>
<evidence type="ECO:0000256" key="7">
    <source>
        <dbReference type="SAM" id="Phobius"/>
    </source>
</evidence>
<feature type="domain" description="Xylanolytic transcriptional activator regulatory" evidence="8">
    <location>
        <begin position="10"/>
        <end position="97"/>
    </location>
</feature>
<keyword evidence="5" id="KW-0804">Transcription</keyword>
<reference evidence="9 10" key="1">
    <citation type="submission" date="2017-06" db="EMBL/GenBank/DDBJ databases">
        <title>Comparative genomic analysis of Ambrosia Fusariam Clade fungi.</title>
        <authorList>
            <person name="Stajich J.E."/>
            <person name="Carrillo J."/>
            <person name="Kijimoto T."/>
            <person name="Eskalen A."/>
            <person name="O'Donnell K."/>
            <person name="Kasson M."/>
        </authorList>
    </citation>
    <scope>NUCLEOTIDE SEQUENCE [LARGE SCALE GENOMIC DNA]</scope>
    <source>
        <strain evidence="9 10">NRRL62584</strain>
    </source>
</reference>
<evidence type="ECO:0000256" key="6">
    <source>
        <dbReference type="ARBA" id="ARBA00023242"/>
    </source>
</evidence>
<name>A0A428PGQ0_9HYPO</name>
<evidence type="ECO:0000256" key="2">
    <source>
        <dbReference type="ARBA" id="ARBA00022833"/>
    </source>
</evidence>
<evidence type="ECO:0000313" key="9">
    <source>
        <dbReference type="EMBL" id="RSL52239.1"/>
    </source>
</evidence>
<organism evidence="9 10">
    <name type="scientific">Fusarium duplospermum</name>
    <dbReference type="NCBI Taxonomy" id="1325734"/>
    <lineage>
        <taxon>Eukaryota</taxon>
        <taxon>Fungi</taxon>
        <taxon>Dikarya</taxon>
        <taxon>Ascomycota</taxon>
        <taxon>Pezizomycotina</taxon>
        <taxon>Sordariomycetes</taxon>
        <taxon>Hypocreomycetidae</taxon>
        <taxon>Hypocreales</taxon>
        <taxon>Nectriaceae</taxon>
        <taxon>Fusarium</taxon>
        <taxon>Fusarium solani species complex</taxon>
    </lineage>
</organism>
<dbReference type="GO" id="GO:0008270">
    <property type="term" value="F:zinc ion binding"/>
    <property type="evidence" value="ECO:0007669"/>
    <property type="project" value="InterPro"/>
</dbReference>
<feature type="transmembrane region" description="Helical" evidence="7">
    <location>
        <begin position="156"/>
        <end position="178"/>
    </location>
</feature>
<keyword evidence="6" id="KW-0539">Nucleus</keyword>
<evidence type="ECO:0000256" key="4">
    <source>
        <dbReference type="ARBA" id="ARBA00023125"/>
    </source>
</evidence>
<dbReference type="AlphaFoldDB" id="A0A428PGQ0"/>
<protein>
    <recommendedName>
        <fullName evidence="8">Xylanolytic transcriptional activator regulatory domain-containing protein</fullName>
    </recommendedName>
</protein>
<keyword evidence="4" id="KW-0238">DNA-binding</keyword>
<dbReference type="GO" id="GO:0003677">
    <property type="term" value="F:DNA binding"/>
    <property type="evidence" value="ECO:0007669"/>
    <property type="project" value="UniProtKB-KW"/>
</dbReference>
<keyword evidence="3" id="KW-0805">Transcription regulation</keyword>
<dbReference type="Pfam" id="PF04082">
    <property type="entry name" value="Fungal_trans"/>
    <property type="match status" value="1"/>
</dbReference>
<dbReference type="PANTHER" id="PTHR31313:SF77">
    <property type="entry name" value="ZN(II)2CYS6 TRANSCRIPTION FACTOR (EUROFUNG)"/>
    <property type="match status" value="1"/>
</dbReference>
<evidence type="ECO:0000256" key="3">
    <source>
        <dbReference type="ARBA" id="ARBA00023015"/>
    </source>
</evidence>
<dbReference type="Proteomes" id="UP000288168">
    <property type="component" value="Unassembled WGS sequence"/>
</dbReference>
<keyword evidence="7" id="KW-0812">Transmembrane</keyword>
<evidence type="ECO:0000259" key="8">
    <source>
        <dbReference type="Pfam" id="PF04082"/>
    </source>
</evidence>
<keyword evidence="1" id="KW-0479">Metal-binding</keyword>
<keyword evidence="7" id="KW-0472">Membrane</keyword>
<proteinExistence type="predicted"/>
<evidence type="ECO:0000313" key="10">
    <source>
        <dbReference type="Proteomes" id="UP000288168"/>
    </source>
</evidence>
<dbReference type="InterPro" id="IPR051615">
    <property type="entry name" value="Transcr_Regulatory_Elem"/>
</dbReference>
<sequence>MGDACKFFASRAKVYLDLELQTPRTATLQALVLLCEHEAAQGRDSQGWIYSGIATRILSDLGLQLHGTSPDETESCSADISDVKAQVFWSIIHLDTLLYHEIRILLHRPLIGSSHTATHLQSLSPRSGNAAETSHDICTNPAPEIVRLMGQFRDRFGLCHLSAYCVHILMIAGILLAYNTSLKTQTSEFRTKSASLTLASIRMMTELAPTFPSAHRALEVLTSLRREWQNCNWKVF</sequence>
<dbReference type="InterPro" id="IPR007219">
    <property type="entry name" value="XnlR_reg_dom"/>
</dbReference>
<evidence type="ECO:0000256" key="1">
    <source>
        <dbReference type="ARBA" id="ARBA00022723"/>
    </source>
</evidence>
<dbReference type="CDD" id="cd12148">
    <property type="entry name" value="fungal_TF_MHR"/>
    <property type="match status" value="1"/>
</dbReference>
<dbReference type="GO" id="GO:0006351">
    <property type="term" value="P:DNA-templated transcription"/>
    <property type="evidence" value="ECO:0007669"/>
    <property type="project" value="InterPro"/>
</dbReference>
<dbReference type="PANTHER" id="PTHR31313">
    <property type="entry name" value="TY1 ENHANCER ACTIVATOR"/>
    <property type="match status" value="1"/>
</dbReference>
<dbReference type="OrthoDB" id="5085498at2759"/>
<keyword evidence="10" id="KW-1185">Reference proteome</keyword>
<accession>A0A428PGQ0</accession>
<gene>
    <name evidence="9" type="ORF">CEP54_011006</name>
</gene>
<evidence type="ECO:0000256" key="5">
    <source>
        <dbReference type="ARBA" id="ARBA00023163"/>
    </source>
</evidence>
<keyword evidence="2" id="KW-0862">Zinc</keyword>
<dbReference type="EMBL" id="NKCI01000138">
    <property type="protein sequence ID" value="RSL52239.1"/>
    <property type="molecule type" value="Genomic_DNA"/>
</dbReference>